<evidence type="ECO:0000259" key="14">
    <source>
        <dbReference type="PROSITE" id="PS50186"/>
    </source>
</evidence>
<feature type="compositionally biased region" description="Polar residues" evidence="13">
    <location>
        <begin position="1046"/>
        <end position="1057"/>
    </location>
</feature>
<evidence type="ECO:0000256" key="8">
    <source>
        <dbReference type="ARBA" id="ARBA00022843"/>
    </source>
</evidence>
<dbReference type="PROSITE" id="PS50186">
    <property type="entry name" value="DEP"/>
    <property type="match status" value="1"/>
</dbReference>
<dbReference type="GO" id="GO:0034198">
    <property type="term" value="P:cellular response to amino acid starvation"/>
    <property type="evidence" value="ECO:0007669"/>
    <property type="project" value="TreeGrafter"/>
</dbReference>
<feature type="compositionally biased region" description="Low complexity" evidence="13">
    <location>
        <begin position="492"/>
        <end position="503"/>
    </location>
</feature>
<keyword evidence="10" id="KW-0458">Lysosome</keyword>
<organism evidence="15 16">
    <name type="scientific">Catharus ustulatus</name>
    <name type="common">Russet-backed thrush</name>
    <name type="synonym">Hylocichla ustulatus</name>
    <dbReference type="NCBI Taxonomy" id="91951"/>
    <lineage>
        <taxon>Eukaryota</taxon>
        <taxon>Metazoa</taxon>
        <taxon>Chordata</taxon>
        <taxon>Craniata</taxon>
        <taxon>Vertebrata</taxon>
        <taxon>Euteleostomi</taxon>
        <taxon>Archelosauria</taxon>
        <taxon>Archosauria</taxon>
        <taxon>Dinosauria</taxon>
        <taxon>Saurischia</taxon>
        <taxon>Theropoda</taxon>
        <taxon>Coelurosauria</taxon>
        <taxon>Aves</taxon>
        <taxon>Neognathae</taxon>
        <taxon>Neoaves</taxon>
        <taxon>Telluraves</taxon>
        <taxon>Australaves</taxon>
        <taxon>Passeriformes</taxon>
        <taxon>Turdidae</taxon>
        <taxon>Catharus</taxon>
    </lineage>
</organism>
<keyword evidence="9" id="KW-0472">Membrane</keyword>
<evidence type="ECO:0000313" key="16">
    <source>
        <dbReference type="Proteomes" id="UP000694563"/>
    </source>
</evidence>
<evidence type="ECO:0000256" key="2">
    <source>
        <dbReference type="ARBA" id="ARBA00004556"/>
    </source>
</evidence>
<dbReference type="Proteomes" id="UP000694563">
    <property type="component" value="Chromosome 18"/>
</dbReference>
<dbReference type="GO" id="GO:0010508">
    <property type="term" value="P:positive regulation of autophagy"/>
    <property type="evidence" value="ECO:0007669"/>
    <property type="project" value="TreeGrafter"/>
</dbReference>
<dbReference type="SMART" id="SM00049">
    <property type="entry name" value="DEP"/>
    <property type="match status" value="1"/>
</dbReference>
<keyword evidence="16" id="KW-1185">Reference proteome</keyword>
<dbReference type="InterPro" id="IPR036388">
    <property type="entry name" value="WH-like_DNA-bd_sf"/>
</dbReference>
<name>A0A8C3V7J4_CATUS</name>
<dbReference type="InterPro" id="IPR045838">
    <property type="entry name" value="DEPDC5_CTD"/>
</dbReference>
<dbReference type="Ensembl" id="ENSCUST00005024007.1">
    <property type="protein sequence ID" value="ENSCUSP00005023179.1"/>
    <property type="gene ID" value="ENSCUSG00005011446.1"/>
</dbReference>
<evidence type="ECO:0000256" key="10">
    <source>
        <dbReference type="ARBA" id="ARBA00023228"/>
    </source>
</evidence>
<dbReference type="SUPFAM" id="SSF46785">
    <property type="entry name" value="Winged helix' DNA-binding domain"/>
    <property type="match status" value="1"/>
</dbReference>
<evidence type="ECO:0000256" key="6">
    <source>
        <dbReference type="ARBA" id="ARBA00022490"/>
    </source>
</evidence>
<dbReference type="GO" id="GO:0035556">
    <property type="term" value="P:intracellular signal transduction"/>
    <property type="evidence" value="ECO:0007669"/>
    <property type="project" value="InterPro"/>
</dbReference>
<evidence type="ECO:0000256" key="13">
    <source>
        <dbReference type="SAM" id="MobiDB-lite"/>
    </source>
</evidence>
<accession>A0A8C3V7J4</accession>
<dbReference type="GO" id="GO:0005765">
    <property type="term" value="C:lysosomal membrane"/>
    <property type="evidence" value="ECO:0007669"/>
    <property type="project" value="UniProtKB-SubCell"/>
</dbReference>
<evidence type="ECO:0000256" key="12">
    <source>
        <dbReference type="ARBA" id="ARBA00079194"/>
    </source>
</evidence>
<proteinExistence type="inferred from homology"/>
<reference evidence="15" key="3">
    <citation type="submission" date="2025-09" db="UniProtKB">
        <authorList>
            <consortium name="Ensembl"/>
        </authorList>
    </citation>
    <scope>IDENTIFICATION</scope>
</reference>
<dbReference type="InterPro" id="IPR036390">
    <property type="entry name" value="WH_DNA-bd_sf"/>
</dbReference>
<protein>
    <recommendedName>
        <fullName evidence="11">GATOR1 complex protein DEPDC5</fullName>
    </recommendedName>
    <alternativeName>
        <fullName evidence="12">DEP domain-containing protein 5</fullName>
    </alternativeName>
</protein>
<dbReference type="Pfam" id="PF00610">
    <property type="entry name" value="DEP"/>
    <property type="match status" value="1"/>
</dbReference>
<keyword evidence="8" id="KW-0832">Ubl conjugation</keyword>
<feature type="region of interest" description="Disordered" evidence="13">
    <location>
        <begin position="478"/>
        <end position="521"/>
    </location>
</feature>
<reference evidence="15" key="2">
    <citation type="submission" date="2025-08" db="UniProtKB">
        <authorList>
            <consortium name="Ensembl"/>
        </authorList>
    </citation>
    <scope>IDENTIFICATION</scope>
</reference>
<dbReference type="CDD" id="cd04449">
    <property type="entry name" value="DEP_DEPDC5-like"/>
    <property type="match status" value="1"/>
</dbReference>
<sequence length="1570" mass="178075">MRTNKVYKLVIHKKGFGGSDDELVVNPKVFLQIKLGDVVEIAHPNDEYSIHFSSYSLILMAETISVDQTVAQVFRLRPYQDVHVNVVDPKEVTLDLVELTFKDQYIGRGDMWRLKKSLVSTCAYVTQKVEFAGIRAQAGELWVKSEKVTCGYISEDTRVVFRSTSAMVYIFIQMSCEMWDFDIYGDLYFEKAVNGFLADLFTKWKEKNCSHEVTVVLFSRTFYEAKSIDEFPETHRASIRQDHEGRFYEDFYKVVVQNERREEWTSLLVTIKKLFIQYPVLVRLEQAEGFPPGYNSTSAQGNYLEAINLSFNVFDKHYINRNFDRTGQMSVVITPGVGVFEVDRLLMILTKQRMIDNGIGVDLVCMGEQPLHAVPLFKLHNRCGPGDSRMGDDYNIPHWINHSFYTSKSQLLCNSFTPRIKLAGRKPLMEKAKNNRDASLGAPKDAENALPIQVDYDGYDAQVFRLPGPARAQRCTTFSRSVRERESRTRKSSSSYDVSCSPSLQSRTLPPEEVRSQASDDSSLGKISNILMIPRPHLHQCEVSSSLGYTSTRDFLENMLESQQRDSSAPGRFHVGSAESLLHVRPGGFAPQRALINPFAPSRMPMKLTSNRRRWMHTFPVGPSGEAIQIHHQTRQNMAEMQGSGQQDLTHSSAELLELAYHEATGRHVSSRHPGDSGSFLSFGGAEEYGNGLGAGPGAGTGQGRVLTLSAPPIVPGFCCTVGVDWKSLTTPACLPLTTDYFPDRQSLQNDYTEGCYDLLPEADIDRRDEEGVQMTAQQVFEEFICQRLMQGYQIIVQSKPQKPAPAVPPPLSSSPLYSRGLVSRNRPEEEDQYWLSMGRTFHKVTLKDKIITVTRYLPKYPYESAQINYTYSLCPSHSDSEFVSCWVEFSHERLEEYKWNYLDQYICSAGSEDFSLIESLKFWRTRFLLLPACISATKRIMEGEAHCDVYGDKPRSDEEEWQLLDGFIRFVEGLNRIRRRHRSDRMIRKGSAMKSLQIAGPIPTHSLEQSGPPIGKKGTSALSALLQMEASQKTLGEQQAGILSGKSSGQPSESGNIAITPTYMDSPRKDGAFFMDFVRSPRTASTFYSQVSLEWVVVLSGFWIEVMDSICVLSVPRWEPVLASRYSHSQQCSTSALTSSSTLVEILEAMKHPTTGIQLLSEQKGLSPYCFISAEVVHWLVNNVEGVHTQAMAIDIMQKMLEEQLIVHASGEALRTFIYGFYFYKIVVDKEPDRVGLQQPAMWHTAAMDDFSAFQRKWFEVAFVAEELLHSEIPAFFLPWLPSRPASYASRHSSFSRSFGGRSQAAALLAATVPEQRTVTLDVDVNNRTDRLEWCSCYYHGNFSLNAAFEIKLHWMAVTAAVLFEMVQGWHRKATSCGFLLVPVLEGPFALPSYLYGDPLRAQLFIPLNVSCLLKEGSEHLFDGFEPETYWDRMHLLQEAIAHRFGFVQDKYSASAFNFPAENKPQYIHVTGTVFLQLPYSKRKFSSGQQRRRRNSTSSTNQNMFCEERIGYNWAYNTMLTKTWRSSATGDEKFADRLLKDFTDFCWNKDSRLVMFWTDCLDKMHASAP</sequence>
<evidence type="ECO:0000256" key="11">
    <source>
        <dbReference type="ARBA" id="ARBA00070737"/>
    </source>
</evidence>
<feature type="domain" description="DEP" evidence="14">
    <location>
        <begin position="1154"/>
        <end position="1229"/>
    </location>
</feature>
<dbReference type="Pfam" id="PF19418">
    <property type="entry name" value="DEPDC5_CTD"/>
    <property type="match status" value="1"/>
</dbReference>
<dbReference type="Pfam" id="PF12257">
    <property type="entry name" value="IML1"/>
    <property type="match status" value="1"/>
</dbReference>
<dbReference type="InterPro" id="IPR000591">
    <property type="entry name" value="DEP_dom"/>
</dbReference>
<evidence type="ECO:0000256" key="9">
    <source>
        <dbReference type="ARBA" id="ARBA00023136"/>
    </source>
</evidence>
<evidence type="ECO:0000256" key="1">
    <source>
        <dbReference type="ARBA" id="ARBA00004514"/>
    </source>
</evidence>
<dbReference type="Pfam" id="PF23013">
    <property type="entry name" value="IML1_N"/>
    <property type="match status" value="1"/>
</dbReference>
<dbReference type="GO" id="GO:1990130">
    <property type="term" value="C:GATOR1 complex"/>
    <property type="evidence" value="ECO:0007669"/>
    <property type="project" value="TreeGrafter"/>
</dbReference>
<reference evidence="15" key="1">
    <citation type="submission" date="2020-10" db="EMBL/GenBank/DDBJ databases">
        <title>Catharus ustulatus (Swainson's thrush) genome, bCatUst1, primary haplotype v2.</title>
        <authorList>
            <person name="Delmore K."/>
            <person name="Vafadar M."/>
            <person name="Formenti G."/>
            <person name="Chow W."/>
            <person name="Pelan S."/>
            <person name="Howe K."/>
            <person name="Rhie A."/>
            <person name="Mountcastle J."/>
            <person name="Haase B."/>
            <person name="Fedrigo O."/>
            <person name="Jarvis E.D."/>
        </authorList>
    </citation>
    <scope>NUCLEOTIDE SEQUENCE [LARGE SCALE GENOMIC DNA]</scope>
</reference>
<dbReference type="PANTHER" id="PTHR13179">
    <property type="entry name" value="DEP DOMAIN CONTAINING PROTEIN 5"/>
    <property type="match status" value="1"/>
</dbReference>
<dbReference type="PANTHER" id="PTHR13179:SF8">
    <property type="entry name" value="GATOR COMPLEX PROTEIN DEPDC5"/>
    <property type="match status" value="1"/>
</dbReference>
<evidence type="ECO:0000313" key="15">
    <source>
        <dbReference type="Ensembl" id="ENSCUSP00005023179.1"/>
    </source>
</evidence>
<dbReference type="GO" id="GO:1904262">
    <property type="term" value="P:negative regulation of TORC1 signaling"/>
    <property type="evidence" value="ECO:0007669"/>
    <property type="project" value="TreeGrafter"/>
</dbReference>
<dbReference type="GO" id="GO:0048471">
    <property type="term" value="C:perinuclear region of cytoplasm"/>
    <property type="evidence" value="ECO:0007669"/>
    <property type="project" value="UniProtKB-SubCell"/>
</dbReference>
<keyword evidence="5" id="KW-0343">GTPase activation</keyword>
<evidence type="ECO:0000256" key="7">
    <source>
        <dbReference type="ARBA" id="ARBA00022553"/>
    </source>
</evidence>
<dbReference type="InterPro" id="IPR027244">
    <property type="entry name" value="IML1"/>
</dbReference>
<comment type="subcellular location">
    <subcellularLocation>
        <location evidence="1">Cytoplasm</location>
        <location evidence="1">Cytosol</location>
    </subcellularLocation>
    <subcellularLocation>
        <location evidence="2">Cytoplasm</location>
        <location evidence="2">Perinuclear region</location>
    </subcellularLocation>
    <subcellularLocation>
        <location evidence="3">Lysosome membrane</location>
    </subcellularLocation>
</comment>
<feature type="region of interest" description="Disordered" evidence="13">
    <location>
        <begin position="1038"/>
        <end position="1057"/>
    </location>
</feature>
<dbReference type="InterPro" id="IPR048255">
    <property type="entry name" value="IML1_N"/>
</dbReference>
<dbReference type="FunFam" id="1.10.10.10:FF:000171">
    <property type="entry name" value="DEP domain-containing protein 5 isoform X2"/>
    <property type="match status" value="1"/>
</dbReference>
<keyword evidence="7" id="KW-0597">Phosphoprotein</keyword>
<dbReference type="InterPro" id="IPR055213">
    <property type="entry name" value="IML1_double_psi_beta_barrel"/>
</dbReference>
<keyword evidence="6" id="KW-0963">Cytoplasm</keyword>
<dbReference type="Gene3D" id="1.10.10.10">
    <property type="entry name" value="Winged helix-like DNA-binding domain superfamily/Winged helix DNA-binding domain"/>
    <property type="match status" value="1"/>
</dbReference>
<gene>
    <name evidence="15" type="primary">DEPDC5</name>
</gene>
<evidence type="ECO:0000256" key="3">
    <source>
        <dbReference type="ARBA" id="ARBA00004656"/>
    </source>
</evidence>
<comment type="similarity">
    <text evidence="4">Belongs to the IML1 family.</text>
</comment>
<dbReference type="GO" id="GO:0005829">
    <property type="term" value="C:cytosol"/>
    <property type="evidence" value="ECO:0007669"/>
    <property type="project" value="UniProtKB-SubCell"/>
</dbReference>
<dbReference type="GO" id="GO:0005096">
    <property type="term" value="F:GTPase activator activity"/>
    <property type="evidence" value="ECO:0007669"/>
    <property type="project" value="UniProtKB-KW"/>
</dbReference>
<evidence type="ECO:0000256" key="4">
    <source>
        <dbReference type="ARBA" id="ARBA00005643"/>
    </source>
</evidence>
<evidence type="ECO:0000256" key="5">
    <source>
        <dbReference type="ARBA" id="ARBA00022468"/>
    </source>
</evidence>